<dbReference type="InterPro" id="IPR033411">
    <property type="entry name" value="Ribonuclease_PIN"/>
</dbReference>
<dbReference type="Pfam" id="PF17146">
    <property type="entry name" value="PIN_6"/>
    <property type="match status" value="1"/>
</dbReference>
<dbReference type="GO" id="GO:0030688">
    <property type="term" value="C:preribosome, small subunit precursor"/>
    <property type="evidence" value="ECO:0007669"/>
    <property type="project" value="TreeGrafter"/>
</dbReference>
<reference evidence="5 6" key="1">
    <citation type="submission" date="2018-06" db="EMBL/GenBank/DDBJ databases">
        <title>Extensive metabolic versatility and redundancy in microbially diverse, dynamic hydrothermal sediments.</title>
        <authorList>
            <person name="Dombrowski N."/>
            <person name="Teske A."/>
            <person name="Baker B.J."/>
        </authorList>
    </citation>
    <scope>NUCLEOTIDE SEQUENCE [LARGE SCALE GENOMIC DNA]</scope>
    <source>
        <strain evidence="5">B34_G17</strain>
    </source>
</reference>
<dbReference type="SUPFAM" id="SSF57783">
    <property type="entry name" value="Zinc beta-ribbon"/>
    <property type="match status" value="1"/>
</dbReference>
<dbReference type="Gene3D" id="3.40.50.1010">
    <property type="entry name" value="5'-nuclease"/>
    <property type="match status" value="1"/>
</dbReference>
<evidence type="ECO:0000256" key="3">
    <source>
        <dbReference type="ARBA" id="ARBA00022801"/>
    </source>
</evidence>
<keyword evidence="3" id="KW-0378">Hydrolase</keyword>
<dbReference type="CDD" id="cd09876">
    <property type="entry name" value="PIN_Nob1-like"/>
    <property type="match status" value="1"/>
</dbReference>
<evidence type="ECO:0000313" key="5">
    <source>
        <dbReference type="EMBL" id="RLE49264.1"/>
    </source>
</evidence>
<sequence length="172" mass="19291">MRKKIYVLDAAAVLHGFPIGEEKHEIVMSEKTMEEVISKKEILDLYLNIGKLKKAKPSDSCVKQVIDVAKETGDYAELTDADVDTIAIALTYLQLGNDVVLITDDYSIQNVANKLSIQYKPITTTGIKYEIKWVTYCPGCKSKYYDIDENIGICPKCGHTLSRKAVKKLKVK</sequence>
<feature type="domain" description="Ribonuclease PIN" evidence="4">
    <location>
        <begin position="7"/>
        <end position="90"/>
    </location>
</feature>
<organism evidence="5 6">
    <name type="scientific">Thermoproteota archaeon</name>
    <dbReference type="NCBI Taxonomy" id="2056631"/>
    <lineage>
        <taxon>Archaea</taxon>
        <taxon>Thermoproteota</taxon>
    </lineage>
</organism>
<dbReference type="GO" id="GO:0016787">
    <property type="term" value="F:hydrolase activity"/>
    <property type="evidence" value="ECO:0007669"/>
    <property type="project" value="UniProtKB-KW"/>
</dbReference>
<dbReference type="GO" id="GO:0046872">
    <property type="term" value="F:metal ion binding"/>
    <property type="evidence" value="ECO:0007669"/>
    <property type="project" value="UniProtKB-KW"/>
</dbReference>
<gene>
    <name evidence="5" type="ORF">DRJ33_08430</name>
</gene>
<accession>A0A497EPE8</accession>
<dbReference type="GO" id="GO:0030490">
    <property type="term" value="P:maturation of SSU-rRNA"/>
    <property type="evidence" value="ECO:0007669"/>
    <property type="project" value="TreeGrafter"/>
</dbReference>
<evidence type="ECO:0000259" key="4">
    <source>
        <dbReference type="Pfam" id="PF17146"/>
    </source>
</evidence>
<dbReference type="Proteomes" id="UP000272051">
    <property type="component" value="Unassembled WGS sequence"/>
</dbReference>
<name>A0A497EPE8_9CREN</name>
<dbReference type="PANTHER" id="PTHR12814">
    <property type="entry name" value="RNA-BINDING PROTEIN NOB1"/>
    <property type="match status" value="1"/>
</dbReference>
<proteinExistence type="predicted"/>
<keyword evidence="1" id="KW-0540">Nuclease</keyword>
<evidence type="ECO:0000256" key="2">
    <source>
        <dbReference type="ARBA" id="ARBA00022723"/>
    </source>
</evidence>
<dbReference type="InterPro" id="IPR039907">
    <property type="entry name" value="NOB1"/>
</dbReference>
<protein>
    <submittedName>
        <fullName evidence="5">Ribonuclease VapC</fullName>
    </submittedName>
</protein>
<keyword evidence="2" id="KW-0479">Metal-binding</keyword>
<dbReference type="GO" id="GO:0004521">
    <property type="term" value="F:RNA endonuclease activity"/>
    <property type="evidence" value="ECO:0007669"/>
    <property type="project" value="TreeGrafter"/>
</dbReference>
<evidence type="ECO:0000256" key="1">
    <source>
        <dbReference type="ARBA" id="ARBA00022722"/>
    </source>
</evidence>
<dbReference type="EMBL" id="QMQX01000220">
    <property type="protein sequence ID" value="RLE49264.1"/>
    <property type="molecule type" value="Genomic_DNA"/>
</dbReference>
<comment type="caution">
    <text evidence="5">The sequence shown here is derived from an EMBL/GenBank/DDBJ whole genome shotgun (WGS) entry which is preliminary data.</text>
</comment>
<dbReference type="AlphaFoldDB" id="A0A497EPE8"/>
<evidence type="ECO:0000313" key="6">
    <source>
        <dbReference type="Proteomes" id="UP000272051"/>
    </source>
</evidence>
<dbReference type="PANTHER" id="PTHR12814:SF2">
    <property type="entry name" value="RNA-BINDING PROTEIN NOB1"/>
    <property type="match status" value="1"/>
</dbReference>